<organism evidence="2 3">
    <name type="scientific">Streptomyces rectiviolaceus</name>
    <dbReference type="NCBI Taxonomy" id="332591"/>
    <lineage>
        <taxon>Bacteria</taxon>
        <taxon>Bacillati</taxon>
        <taxon>Actinomycetota</taxon>
        <taxon>Actinomycetes</taxon>
        <taxon>Kitasatosporales</taxon>
        <taxon>Streptomycetaceae</taxon>
        <taxon>Streptomyces</taxon>
    </lineage>
</organism>
<dbReference type="RefSeq" id="WP_344518508.1">
    <property type="nucleotide sequence ID" value="NZ_BAAAUG010000010.1"/>
</dbReference>
<dbReference type="PROSITE" id="PS51674">
    <property type="entry name" value="4FE4S_WBL"/>
    <property type="match status" value="1"/>
</dbReference>
<reference evidence="3" key="1">
    <citation type="journal article" date="2019" name="Int. J. Syst. Evol. Microbiol.">
        <title>The Global Catalogue of Microorganisms (GCM) 10K type strain sequencing project: providing services to taxonomists for standard genome sequencing and annotation.</title>
        <authorList>
            <consortium name="The Broad Institute Genomics Platform"/>
            <consortium name="The Broad Institute Genome Sequencing Center for Infectious Disease"/>
            <person name="Wu L."/>
            <person name="Ma J."/>
        </authorList>
    </citation>
    <scope>NUCLEOTIDE SEQUENCE [LARGE SCALE GENOMIC DNA]</scope>
    <source>
        <strain evidence="3">JCM 9092</strain>
    </source>
</reference>
<evidence type="ECO:0000313" key="3">
    <source>
        <dbReference type="Proteomes" id="UP001501637"/>
    </source>
</evidence>
<proteinExistence type="predicted"/>
<sequence>MSTDISSLVEAAFQGDWSPLIEESRNAPGKHWAEEARCANQDINLFVPLGDGPREDPEIVKHKLGVSLNRPRNLCASCPLSVAARCLVESLRDDDEFGIRAGLLASERSALRAAWQGRVNEEAVQAALHGSTTVLSRLERNAVIARFTGEPSFEPATVARGLGVTHEYLLKLVRRHRQKSQSVSAASSSVHSADAA</sequence>
<feature type="domain" description="4Fe-4S Wbl-type" evidence="1">
    <location>
        <begin position="37"/>
        <end position="110"/>
    </location>
</feature>
<evidence type="ECO:0000313" key="2">
    <source>
        <dbReference type="EMBL" id="GAA3083132.1"/>
    </source>
</evidence>
<protein>
    <recommendedName>
        <fullName evidence="1">4Fe-4S Wbl-type domain-containing protein</fullName>
    </recommendedName>
</protein>
<dbReference type="Proteomes" id="UP001501637">
    <property type="component" value="Unassembled WGS sequence"/>
</dbReference>
<gene>
    <name evidence="2" type="ORF">GCM10010449_03830</name>
</gene>
<accession>A0ABP6M9W9</accession>
<comment type="caution">
    <text evidence="2">The sequence shown here is derived from an EMBL/GenBank/DDBJ whole genome shotgun (WGS) entry which is preliminary data.</text>
</comment>
<name>A0ABP6M9W9_9ACTN</name>
<dbReference type="EMBL" id="BAAAUG010000010">
    <property type="protein sequence ID" value="GAA3083132.1"/>
    <property type="molecule type" value="Genomic_DNA"/>
</dbReference>
<dbReference type="InterPro" id="IPR034768">
    <property type="entry name" value="4FE4S_WBL"/>
</dbReference>
<evidence type="ECO:0000259" key="1">
    <source>
        <dbReference type="PROSITE" id="PS51674"/>
    </source>
</evidence>
<keyword evidence="3" id="KW-1185">Reference proteome</keyword>
<dbReference type="Pfam" id="PF02467">
    <property type="entry name" value="Whib"/>
    <property type="match status" value="1"/>
</dbReference>